<protein>
    <submittedName>
        <fullName evidence="1">Uncharacterized protein</fullName>
    </submittedName>
</protein>
<accession>A0A4Y1ZM81</accession>
<comment type="caution">
    <text evidence="1">The sequence shown here is derived from an EMBL/GenBank/DDBJ whole genome shotgun (WGS) entry which is preliminary data.</text>
</comment>
<name>A0A4Y1ZM81_ARAVE</name>
<dbReference type="Proteomes" id="UP000499080">
    <property type="component" value="Unassembled WGS sequence"/>
</dbReference>
<organism evidence="1 2">
    <name type="scientific">Araneus ventricosus</name>
    <name type="common">Orbweaver spider</name>
    <name type="synonym">Epeira ventricosa</name>
    <dbReference type="NCBI Taxonomy" id="182803"/>
    <lineage>
        <taxon>Eukaryota</taxon>
        <taxon>Metazoa</taxon>
        <taxon>Ecdysozoa</taxon>
        <taxon>Arthropoda</taxon>
        <taxon>Chelicerata</taxon>
        <taxon>Arachnida</taxon>
        <taxon>Araneae</taxon>
        <taxon>Araneomorphae</taxon>
        <taxon>Entelegynae</taxon>
        <taxon>Araneoidea</taxon>
        <taxon>Araneidae</taxon>
        <taxon>Araneus</taxon>
    </lineage>
</organism>
<dbReference type="AlphaFoldDB" id="A0A4Y1ZM81"/>
<reference evidence="1 2" key="1">
    <citation type="journal article" date="2019" name="Sci. Rep.">
        <title>Orb-weaving spider Araneus ventricosus genome elucidates the spidroin gene catalogue.</title>
        <authorList>
            <person name="Kono N."/>
            <person name="Nakamura H."/>
            <person name="Ohtoshi R."/>
            <person name="Moran D.A.P."/>
            <person name="Shinohara A."/>
            <person name="Yoshida Y."/>
            <person name="Fujiwara M."/>
            <person name="Mori M."/>
            <person name="Tomita M."/>
            <person name="Arakawa K."/>
        </authorList>
    </citation>
    <scope>NUCLEOTIDE SEQUENCE [LARGE SCALE GENOMIC DNA]</scope>
</reference>
<feature type="non-terminal residue" evidence="1">
    <location>
        <position position="1"/>
    </location>
</feature>
<evidence type="ECO:0000313" key="2">
    <source>
        <dbReference type="Proteomes" id="UP000499080"/>
    </source>
</evidence>
<gene>
    <name evidence="1" type="ORF">AVEN_53989_1</name>
</gene>
<dbReference type="OrthoDB" id="8308201at2759"/>
<sequence length="69" mass="7699">EVQVCGLWTDDEIVSQTISSPPSDEEEMDVPTIPNITAAEAKDAVHILRSFIECSENVEKRGLRSYFSD</sequence>
<proteinExistence type="predicted"/>
<keyword evidence="2" id="KW-1185">Reference proteome</keyword>
<evidence type="ECO:0000313" key="1">
    <source>
        <dbReference type="EMBL" id="GBL57430.1"/>
    </source>
</evidence>
<dbReference type="EMBL" id="BGPR01075819">
    <property type="protein sequence ID" value="GBL57430.1"/>
    <property type="molecule type" value="Genomic_DNA"/>
</dbReference>